<name>A0AAJ1R388_9FLAO</name>
<protein>
    <submittedName>
        <fullName evidence="2">Uncharacterized protein</fullName>
    </submittedName>
</protein>
<dbReference type="Proteomes" id="UP001225933">
    <property type="component" value="Unassembled WGS sequence"/>
</dbReference>
<dbReference type="RefSeq" id="WP_214591209.1">
    <property type="nucleotide sequence ID" value="NZ_JAUHGV010000007.1"/>
</dbReference>
<organism evidence="2 3">
    <name type="scientific">Chryseobacterium gambrini</name>
    <dbReference type="NCBI Taxonomy" id="373672"/>
    <lineage>
        <taxon>Bacteria</taxon>
        <taxon>Pseudomonadati</taxon>
        <taxon>Bacteroidota</taxon>
        <taxon>Flavobacteriia</taxon>
        <taxon>Flavobacteriales</taxon>
        <taxon>Weeksellaceae</taxon>
        <taxon>Chryseobacterium group</taxon>
        <taxon>Chryseobacterium</taxon>
    </lineage>
</organism>
<gene>
    <name evidence="2" type="ORF">QX233_08510</name>
</gene>
<accession>A0AAJ1R388</accession>
<evidence type="ECO:0000313" key="3">
    <source>
        <dbReference type="Proteomes" id="UP001225933"/>
    </source>
</evidence>
<keyword evidence="1" id="KW-0732">Signal</keyword>
<reference evidence="2" key="1">
    <citation type="submission" date="2023-06" db="EMBL/GenBank/DDBJ databases">
        <title>Two Chryseobacterium gambrini strains from China.</title>
        <authorList>
            <person name="Zeng J."/>
            <person name="Wu Y."/>
        </authorList>
    </citation>
    <scope>NUCLEOTIDE SEQUENCE</scope>
    <source>
        <strain evidence="2">SQ219</strain>
    </source>
</reference>
<evidence type="ECO:0000256" key="1">
    <source>
        <dbReference type="SAM" id="SignalP"/>
    </source>
</evidence>
<feature type="chain" id="PRO_5042544527" evidence="1">
    <location>
        <begin position="19"/>
        <end position="526"/>
    </location>
</feature>
<dbReference type="EMBL" id="JAUHGV010000007">
    <property type="protein sequence ID" value="MDN4012497.1"/>
    <property type="molecule type" value="Genomic_DNA"/>
</dbReference>
<dbReference type="AlphaFoldDB" id="A0AAJ1R388"/>
<comment type="caution">
    <text evidence="2">The sequence shown here is derived from an EMBL/GenBank/DDBJ whole genome shotgun (WGS) entry which is preliminary data.</text>
</comment>
<sequence length="526" mass="55231">MRNFYIFYLIGLSCSSFAQVGINTSSPEATLDIRGKNDTGNAGVAVPGVVHGKDGILVPRVTALNVNGTVNGQLVYLINNSGIYNKGFYYWDGISSWVGLSGGGSAGDLTNDAFVNDNTNQMVKLGTKSDGSTVRPLNTAFVIKDNGNLGIGTETPNTSALLDLTAADKGILIPRVALTSTTDIVTIPNPLTSMLVYNNGSAALTYKGFVFWNGTEWRTINNQSTKAPTITSLTCNAATLSPATYTSGVAYNGILKIPYTGGNGGLYQEGTTVTVNGLNIKLLPGELATGSGQLSFSVWGTPSVSSPTAITFPIQGSSGNGLVPFLTSGQNCSAAVGDQVAAEYSQSITLGPLVSTNDPAPGYHKYVTSPDGKFSVRIFVQDGVSNLNSGVNLQIRSNSGTPSIFWNGSTQRTTANSSNPETVSAYNDNPFPQAGKWYGGDGTAFGGPFQEGVLAAWGISNLYNGNKPEFRTYTWTTNDNAQVAYVLTCMFSNNDAAAIGLDATTCPNGTCSTTKAYLRIEQFRVP</sequence>
<proteinExistence type="predicted"/>
<feature type="signal peptide" evidence="1">
    <location>
        <begin position="1"/>
        <end position="18"/>
    </location>
</feature>
<evidence type="ECO:0000313" key="2">
    <source>
        <dbReference type="EMBL" id="MDN4012497.1"/>
    </source>
</evidence>